<dbReference type="AlphaFoldDB" id="A0A1Z5ISE9"/>
<feature type="domain" description="Bacterial Ig" evidence="3">
    <location>
        <begin position="42"/>
        <end position="108"/>
    </location>
</feature>
<dbReference type="RefSeq" id="WP_089089546.1">
    <property type="nucleotide sequence ID" value="NZ_BCMH01000024.1"/>
</dbReference>
<feature type="signal peptide" evidence="2">
    <location>
        <begin position="1"/>
        <end position="22"/>
    </location>
</feature>
<feature type="chain" id="PRO_5038894497" evidence="2">
    <location>
        <begin position="23"/>
        <end position="267"/>
    </location>
</feature>
<feature type="compositionally biased region" description="Basic residues" evidence="1">
    <location>
        <begin position="126"/>
        <end position="146"/>
    </location>
</feature>
<organism evidence="4 5">
    <name type="scientific">Secundilactobacillus pentosiphilus</name>
    <dbReference type="NCBI Taxonomy" id="1714682"/>
    <lineage>
        <taxon>Bacteria</taxon>
        <taxon>Bacillati</taxon>
        <taxon>Bacillota</taxon>
        <taxon>Bacilli</taxon>
        <taxon>Lactobacillales</taxon>
        <taxon>Lactobacillaceae</taxon>
        <taxon>Secundilactobacillus</taxon>
    </lineage>
</organism>
<keyword evidence="5" id="KW-1185">Reference proteome</keyword>
<proteinExistence type="predicted"/>
<protein>
    <submittedName>
        <fullName evidence="4">Extracellular protein</fullName>
    </submittedName>
</protein>
<keyword evidence="2" id="KW-0732">Signal</keyword>
<reference evidence="4 5" key="1">
    <citation type="submission" date="2015-11" db="EMBL/GenBank/DDBJ databases">
        <title>Draft genome sequences of new species of the genus Lactobacillus isolated from orchardgrass silage.</title>
        <authorList>
            <person name="Tohno M."/>
            <person name="Tanizawa Y."/>
            <person name="Arita M."/>
        </authorList>
    </citation>
    <scope>NUCLEOTIDE SEQUENCE [LARGE SCALE GENOMIC DNA]</scope>
    <source>
        <strain evidence="4 5">IWT140</strain>
    </source>
</reference>
<evidence type="ECO:0000313" key="5">
    <source>
        <dbReference type="Proteomes" id="UP000198430"/>
    </source>
</evidence>
<accession>A0A1Z5ISE9</accession>
<dbReference type="Pfam" id="PF17936">
    <property type="entry name" value="Big_6"/>
    <property type="match status" value="1"/>
</dbReference>
<evidence type="ECO:0000313" key="4">
    <source>
        <dbReference type="EMBL" id="GAX04596.1"/>
    </source>
</evidence>
<dbReference type="EMBL" id="BCMH01000024">
    <property type="protein sequence ID" value="GAX04596.1"/>
    <property type="molecule type" value="Genomic_DNA"/>
</dbReference>
<dbReference type="Proteomes" id="UP000198430">
    <property type="component" value="Unassembled WGS sequence"/>
</dbReference>
<comment type="caution">
    <text evidence="4">The sequence shown here is derived from an EMBL/GenBank/DDBJ whole genome shotgun (WGS) entry which is preliminary data.</text>
</comment>
<name>A0A1Z5ISE9_9LACO</name>
<dbReference type="InterPro" id="IPR041498">
    <property type="entry name" value="Big_6"/>
</dbReference>
<evidence type="ECO:0000259" key="3">
    <source>
        <dbReference type="Pfam" id="PF17936"/>
    </source>
</evidence>
<evidence type="ECO:0000256" key="2">
    <source>
        <dbReference type="SAM" id="SignalP"/>
    </source>
</evidence>
<gene>
    <name evidence="4" type="ORF">IWT140_02238</name>
</gene>
<feature type="region of interest" description="Disordered" evidence="1">
    <location>
        <begin position="125"/>
        <end position="164"/>
    </location>
</feature>
<sequence length="267" mass="28654">MKKLIVLSGSLIAAFSLLGAGAVTQTQASAKTTVAAGSPSLSINNVYSNSTSVTGKASKGVKVIVENSKKKQIASSTASKTTGKYTVKLPAKQKATTKLYVYAKASNGHYFYRIINVKAVASSKASTKKTSTKKTSTKKISTKKTTHSTSSKKASKSSALKTPTGTWQSNSYKGWSMKYTFSQKTGLNQYTYQGKKSTHVLSNARYSVSAKTPTFWKINVTAKGGKKSSFYMHFTSNKHFTLVNSKNQAVKTSVGKAPAGHYTFSLK</sequence>
<feature type="compositionally biased region" description="Low complexity" evidence="1">
    <location>
        <begin position="147"/>
        <end position="162"/>
    </location>
</feature>
<evidence type="ECO:0000256" key="1">
    <source>
        <dbReference type="SAM" id="MobiDB-lite"/>
    </source>
</evidence>